<evidence type="ECO:0000313" key="3">
    <source>
        <dbReference type="Proteomes" id="UP000184440"/>
    </source>
</evidence>
<evidence type="ECO:0000313" key="2">
    <source>
        <dbReference type="EMBL" id="SHN75137.1"/>
    </source>
</evidence>
<dbReference type="Proteomes" id="UP000184440">
    <property type="component" value="Unassembled WGS sequence"/>
</dbReference>
<dbReference type="PROSITE" id="PS50801">
    <property type="entry name" value="STAS"/>
    <property type="match status" value="1"/>
</dbReference>
<sequence length="147" mass="15106">MHITAGSGKLTEVPGPDAVVGSMGYLMHTGRSESLVRCDLTRSGECLAITGEIDEANASALADRIGAALADRITLLDLRGVTFFSAAGVRMLLLVGPAVGVTDSGLRVRCSTAVWRIVALCGVAEVSGLLFEPSTRAGTDTSSKAAQ</sequence>
<dbReference type="EMBL" id="FRCS01000007">
    <property type="protein sequence ID" value="SHN75137.1"/>
    <property type="molecule type" value="Genomic_DNA"/>
</dbReference>
<dbReference type="InterPro" id="IPR002645">
    <property type="entry name" value="STAS_dom"/>
</dbReference>
<dbReference type="Gene3D" id="3.30.750.24">
    <property type="entry name" value="STAS domain"/>
    <property type="match status" value="1"/>
</dbReference>
<gene>
    <name evidence="2" type="ORF">SAMN05443668_107227</name>
</gene>
<dbReference type="InterPro" id="IPR036513">
    <property type="entry name" value="STAS_dom_sf"/>
</dbReference>
<name>A0A1M7TWS1_9ACTN</name>
<reference evidence="2 3" key="1">
    <citation type="submission" date="2016-11" db="EMBL/GenBank/DDBJ databases">
        <authorList>
            <person name="Jaros S."/>
            <person name="Januszkiewicz K."/>
            <person name="Wedrychowicz H."/>
        </authorList>
    </citation>
    <scope>NUCLEOTIDE SEQUENCE [LARGE SCALE GENOMIC DNA]</scope>
    <source>
        <strain evidence="2 3">DSM 46144</strain>
    </source>
</reference>
<dbReference type="STRING" id="134849.SAMN05443668_107227"/>
<feature type="domain" description="STAS" evidence="1">
    <location>
        <begin position="47"/>
        <end position="93"/>
    </location>
</feature>
<proteinExistence type="predicted"/>
<dbReference type="SUPFAM" id="SSF52091">
    <property type="entry name" value="SpoIIaa-like"/>
    <property type="match status" value="1"/>
</dbReference>
<evidence type="ECO:0000259" key="1">
    <source>
        <dbReference type="PROSITE" id="PS50801"/>
    </source>
</evidence>
<dbReference type="CDD" id="cd07043">
    <property type="entry name" value="STAS_anti-anti-sigma_factors"/>
    <property type="match status" value="1"/>
</dbReference>
<protein>
    <submittedName>
        <fullName evidence="2">Anti-anti-sigma factor</fullName>
    </submittedName>
</protein>
<dbReference type="Pfam" id="PF01740">
    <property type="entry name" value="STAS"/>
    <property type="match status" value="1"/>
</dbReference>
<accession>A0A1M7TWS1</accession>
<organism evidence="2 3">
    <name type="scientific">Cryptosporangium aurantiacum</name>
    <dbReference type="NCBI Taxonomy" id="134849"/>
    <lineage>
        <taxon>Bacteria</taxon>
        <taxon>Bacillati</taxon>
        <taxon>Actinomycetota</taxon>
        <taxon>Actinomycetes</taxon>
        <taxon>Cryptosporangiales</taxon>
        <taxon>Cryptosporangiaceae</taxon>
        <taxon>Cryptosporangium</taxon>
    </lineage>
</organism>
<keyword evidence="3" id="KW-1185">Reference proteome</keyword>
<dbReference type="AlphaFoldDB" id="A0A1M7TWS1"/>